<feature type="compositionally biased region" description="Low complexity" evidence="1">
    <location>
        <begin position="11"/>
        <end position="21"/>
    </location>
</feature>
<keyword evidence="3" id="KW-1185">Reference proteome</keyword>
<evidence type="ECO:0000313" key="3">
    <source>
        <dbReference type="Proteomes" id="UP001166286"/>
    </source>
</evidence>
<dbReference type="EMBL" id="JAFEKC020000015">
    <property type="protein sequence ID" value="KAK0510532.1"/>
    <property type="molecule type" value="Genomic_DNA"/>
</dbReference>
<organism evidence="2 3">
    <name type="scientific">Cladonia borealis</name>
    <dbReference type="NCBI Taxonomy" id="184061"/>
    <lineage>
        <taxon>Eukaryota</taxon>
        <taxon>Fungi</taxon>
        <taxon>Dikarya</taxon>
        <taxon>Ascomycota</taxon>
        <taxon>Pezizomycotina</taxon>
        <taxon>Lecanoromycetes</taxon>
        <taxon>OSLEUM clade</taxon>
        <taxon>Lecanoromycetidae</taxon>
        <taxon>Lecanorales</taxon>
        <taxon>Lecanorineae</taxon>
        <taxon>Cladoniaceae</taxon>
        <taxon>Cladonia</taxon>
    </lineage>
</organism>
<feature type="region of interest" description="Disordered" evidence="1">
    <location>
        <begin position="1"/>
        <end position="34"/>
    </location>
</feature>
<comment type="caution">
    <text evidence="2">The sequence shown here is derived from an EMBL/GenBank/DDBJ whole genome shotgun (WGS) entry which is preliminary data.</text>
</comment>
<evidence type="ECO:0000256" key="1">
    <source>
        <dbReference type="SAM" id="MobiDB-lite"/>
    </source>
</evidence>
<reference evidence="2" key="1">
    <citation type="submission" date="2023-03" db="EMBL/GenBank/DDBJ databases">
        <title>Complete genome of Cladonia borealis.</title>
        <authorList>
            <person name="Park H."/>
        </authorList>
    </citation>
    <scope>NUCLEOTIDE SEQUENCE</scope>
    <source>
        <strain evidence="2">ANT050790</strain>
    </source>
</reference>
<gene>
    <name evidence="2" type="ORF">JMJ35_006964</name>
</gene>
<dbReference type="Proteomes" id="UP001166286">
    <property type="component" value="Unassembled WGS sequence"/>
</dbReference>
<protein>
    <submittedName>
        <fullName evidence="2">Uncharacterized protein</fullName>
    </submittedName>
</protein>
<accession>A0AA39QWH6</accession>
<evidence type="ECO:0000313" key="2">
    <source>
        <dbReference type="EMBL" id="KAK0510532.1"/>
    </source>
</evidence>
<proteinExistence type="predicted"/>
<sequence>MSYQTGGNKGGLSKNKGKGTSPKVEGGSGSQNRGTCIRLVHHTKQSYPANISQGPTSSSGISPNIPENLSFYVRIEPLSPDYGVHGQQIRHSEPGDWLPPNRPNGLRDGQGHVSFLRWAGGRITTVPPNDQIRTTSLDGYVYTAATVFTQFPDIQRLLAVPFNARTRSVYATYGRGWQAIRFNHNRVGDSNTYLSYISHRGAERAIAAPGSPRWMPELLPVSYDCDHRHASRNQGGLIGELPLLFALAAFSIEPNQGFPVNAMGPGRWYNHGQTTGRIAERGMVVTIYTDPRNPHWSTPQLLDRLQNGEFGPFYG</sequence>
<name>A0AA39QWH6_9LECA</name>
<dbReference type="AlphaFoldDB" id="A0AA39QWH6"/>